<evidence type="ECO:0000256" key="2">
    <source>
        <dbReference type="ARBA" id="ARBA00022723"/>
    </source>
</evidence>
<dbReference type="InterPro" id="IPR013341">
    <property type="entry name" value="Mandelate_racemase_N_dom"/>
</dbReference>
<evidence type="ECO:0000313" key="4">
    <source>
        <dbReference type="EMBL" id="MFC0524693.1"/>
    </source>
</evidence>
<evidence type="ECO:0000256" key="1">
    <source>
        <dbReference type="ARBA" id="ARBA00008031"/>
    </source>
</evidence>
<name>A0ABV6LQK0_9BACI</name>
<keyword evidence="5" id="KW-1185">Reference proteome</keyword>
<evidence type="ECO:0000259" key="3">
    <source>
        <dbReference type="SMART" id="SM00922"/>
    </source>
</evidence>
<dbReference type="RefSeq" id="WP_377348931.1">
    <property type="nucleotide sequence ID" value="NZ_JBHLTP010000011.1"/>
</dbReference>
<dbReference type="PANTHER" id="PTHR48080:SF3">
    <property type="entry name" value="ENOLASE SUPERFAMILY MEMBER DDB_G0284701"/>
    <property type="match status" value="1"/>
</dbReference>
<dbReference type="Pfam" id="PF02746">
    <property type="entry name" value="MR_MLE_N"/>
    <property type="match status" value="1"/>
</dbReference>
<dbReference type="InterPro" id="IPR036849">
    <property type="entry name" value="Enolase-like_C_sf"/>
</dbReference>
<accession>A0ABV6LQK0</accession>
<dbReference type="PROSITE" id="PS00909">
    <property type="entry name" value="MR_MLE_2"/>
    <property type="match status" value="1"/>
</dbReference>
<dbReference type="SFLD" id="SFLDS00001">
    <property type="entry name" value="Enolase"/>
    <property type="match status" value="1"/>
</dbReference>
<dbReference type="SFLD" id="SFLDG00180">
    <property type="entry name" value="muconate_cycloisomerase"/>
    <property type="match status" value="1"/>
</dbReference>
<dbReference type="InterPro" id="IPR013342">
    <property type="entry name" value="Mandelate_racemase_C"/>
</dbReference>
<dbReference type="PANTHER" id="PTHR48080">
    <property type="entry name" value="D-GALACTONATE DEHYDRATASE-RELATED"/>
    <property type="match status" value="1"/>
</dbReference>
<comment type="caution">
    <text evidence="4">The sequence shown here is derived from an EMBL/GenBank/DDBJ whole genome shotgun (WGS) entry which is preliminary data.</text>
</comment>
<dbReference type="Gene3D" id="3.30.390.10">
    <property type="entry name" value="Enolase-like, N-terminal domain"/>
    <property type="match status" value="1"/>
</dbReference>
<keyword evidence="2" id="KW-0479">Metal-binding</keyword>
<feature type="domain" description="Mandelate racemase/muconate lactonizing enzyme C-terminal" evidence="3">
    <location>
        <begin position="144"/>
        <end position="241"/>
    </location>
</feature>
<reference evidence="4 5" key="1">
    <citation type="submission" date="2024-09" db="EMBL/GenBank/DDBJ databases">
        <authorList>
            <person name="Sun Q."/>
            <person name="Mori K."/>
        </authorList>
    </citation>
    <scope>NUCLEOTIDE SEQUENCE [LARGE SCALE GENOMIC DNA]</scope>
    <source>
        <strain evidence="4 5">NCAIM B.02529</strain>
    </source>
</reference>
<evidence type="ECO:0000313" key="5">
    <source>
        <dbReference type="Proteomes" id="UP001589836"/>
    </source>
</evidence>
<dbReference type="SMART" id="SM00922">
    <property type="entry name" value="MR_MLE"/>
    <property type="match status" value="1"/>
</dbReference>
<dbReference type="InterPro" id="IPR018110">
    <property type="entry name" value="Mandel_Rmase/mucon_lact_enz_CS"/>
</dbReference>
<organism evidence="4 5">
    <name type="scientific">Pontibacillus salicampi</name>
    <dbReference type="NCBI Taxonomy" id="1449801"/>
    <lineage>
        <taxon>Bacteria</taxon>
        <taxon>Bacillati</taxon>
        <taxon>Bacillota</taxon>
        <taxon>Bacilli</taxon>
        <taxon>Bacillales</taxon>
        <taxon>Bacillaceae</taxon>
        <taxon>Pontibacillus</taxon>
    </lineage>
</organism>
<gene>
    <name evidence="4" type="ORF">ACFFGV_14035</name>
</gene>
<dbReference type="InterPro" id="IPR029065">
    <property type="entry name" value="Enolase_C-like"/>
</dbReference>
<proteinExistence type="inferred from homology"/>
<dbReference type="InterPro" id="IPR029017">
    <property type="entry name" value="Enolase-like_N"/>
</dbReference>
<dbReference type="Gene3D" id="3.20.20.120">
    <property type="entry name" value="Enolase-like C-terminal domain"/>
    <property type="match status" value="1"/>
</dbReference>
<comment type="similarity">
    <text evidence="1">Belongs to the mandelate racemase/muconate lactonizing enzyme family.</text>
</comment>
<dbReference type="SFLD" id="SFLDF00009">
    <property type="entry name" value="o-succinylbenzoate_synthase"/>
    <property type="match status" value="1"/>
</dbReference>
<protein>
    <submittedName>
        <fullName evidence="4">Mandelate racemase/muconate lactonizing enzyme family protein</fullName>
    </submittedName>
</protein>
<sequence>MKIKDIKTSIVTIPLKKPYILSKSIGTITHTSYNLIKIETDESMVGFGETNPMQRFSEETPETINIIINKYLKPKLIGENPLNIQNINNIMDETMKGNPHAKAAIDIACHDLFGKKTNLSLSSLLGGAIHTSLPLMGSIGGGSLQDNIKEAEELIRKGYSSLMIKVGSATIKEDIERVRAIRQALGKEFPLIVDANQGWNAQEAIAFARQVENCDISLLEQPVPAMNYEDLKKVKESISIPISADESLFSKYDALRLINMKAVDVFSIKVSKHGGIYKTKEIMKLAEAFHIPCLMNSMIEGGITQAASLHLGLSASGLYPFGHAYFSPTRLEMDITNYTEYISDGEVYKPILPGLGIELDENLAHQYIQEVNVYG</sequence>
<dbReference type="InterPro" id="IPR034593">
    <property type="entry name" value="DgoD-like"/>
</dbReference>
<dbReference type="SUPFAM" id="SSF54826">
    <property type="entry name" value="Enolase N-terminal domain-like"/>
    <property type="match status" value="1"/>
</dbReference>
<dbReference type="SUPFAM" id="SSF51604">
    <property type="entry name" value="Enolase C-terminal domain-like"/>
    <property type="match status" value="1"/>
</dbReference>
<dbReference type="EMBL" id="JBHLTP010000011">
    <property type="protein sequence ID" value="MFC0524693.1"/>
    <property type="molecule type" value="Genomic_DNA"/>
</dbReference>
<dbReference type="Proteomes" id="UP001589836">
    <property type="component" value="Unassembled WGS sequence"/>
</dbReference>
<dbReference type="Pfam" id="PF13378">
    <property type="entry name" value="MR_MLE_C"/>
    <property type="match status" value="1"/>
</dbReference>